<evidence type="ECO:0000313" key="1">
    <source>
        <dbReference type="EMBL" id="EMP32978.1"/>
    </source>
</evidence>
<organism evidence="1 2">
    <name type="scientific">Chelonia mydas</name>
    <name type="common">Green sea-turtle</name>
    <name type="synonym">Chelonia agassizi</name>
    <dbReference type="NCBI Taxonomy" id="8469"/>
    <lineage>
        <taxon>Eukaryota</taxon>
        <taxon>Metazoa</taxon>
        <taxon>Chordata</taxon>
        <taxon>Craniata</taxon>
        <taxon>Vertebrata</taxon>
        <taxon>Euteleostomi</taxon>
        <taxon>Archelosauria</taxon>
        <taxon>Testudinata</taxon>
        <taxon>Testudines</taxon>
        <taxon>Cryptodira</taxon>
        <taxon>Durocryptodira</taxon>
        <taxon>Americhelydia</taxon>
        <taxon>Chelonioidea</taxon>
        <taxon>Cheloniidae</taxon>
        <taxon>Chelonia</taxon>
    </lineage>
</organism>
<reference evidence="2" key="1">
    <citation type="journal article" date="2013" name="Nat. Genet.">
        <title>The draft genomes of soft-shell turtle and green sea turtle yield insights into the development and evolution of the turtle-specific body plan.</title>
        <authorList>
            <person name="Wang Z."/>
            <person name="Pascual-Anaya J."/>
            <person name="Zadissa A."/>
            <person name="Li W."/>
            <person name="Niimura Y."/>
            <person name="Huang Z."/>
            <person name="Li C."/>
            <person name="White S."/>
            <person name="Xiong Z."/>
            <person name="Fang D."/>
            <person name="Wang B."/>
            <person name="Ming Y."/>
            <person name="Chen Y."/>
            <person name="Zheng Y."/>
            <person name="Kuraku S."/>
            <person name="Pignatelli M."/>
            <person name="Herrero J."/>
            <person name="Beal K."/>
            <person name="Nozawa M."/>
            <person name="Li Q."/>
            <person name="Wang J."/>
            <person name="Zhang H."/>
            <person name="Yu L."/>
            <person name="Shigenobu S."/>
            <person name="Wang J."/>
            <person name="Liu J."/>
            <person name="Flicek P."/>
            <person name="Searle S."/>
            <person name="Wang J."/>
            <person name="Kuratani S."/>
            <person name="Yin Y."/>
            <person name="Aken B."/>
            <person name="Zhang G."/>
            <person name="Irie N."/>
        </authorList>
    </citation>
    <scope>NUCLEOTIDE SEQUENCE [LARGE SCALE GENOMIC DNA]</scope>
</reference>
<name>M7BLT4_CHEMY</name>
<protein>
    <submittedName>
        <fullName evidence="1">Uncharacterized protein</fullName>
    </submittedName>
</protein>
<evidence type="ECO:0000313" key="2">
    <source>
        <dbReference type="Proteomes" id="UP000031443"/>
    </source>
</evidence>
<sequence length="94" mass="10912">MQEKSYNWDLQQCHVKAKELCCLYAAMVPPLLTAQWRGQVSLTGTRTTVALPRNLRKRNAQVLDETFEEITEADYRDVREHINALFRISACMQP</sequence>
<gene>
    <name evidence="1" type="ORF">UY3_09890</name>
</gene>
<proteinExistence type="predicted"/>
<dbReference type="Proteomes" id="UP000031443">
    <property type="component" value="Unassembled WGS sequence"/>
</dbReference>
<dbReference type="EMBL" id="KB537797">
    <property type="protein sequence ID" value="EMP32978.1"/>
    <property type="molecule type" value="Genomic_DNA"/>
</dbReference>
<accession>M7BLT4</accession>
<dbReference type="AlphaFoldDB" id="M7BLT4"/>
<keyword evidence="2" id="KW-1185">Reference proteome</keyword>